<dbReference type="Pfam" id="PF02033">
    <property type="entry name" value="RBFA"/>
    <property type="match status" value="1"/>
</dbReference>
<accession>A0ABS1CFF9</accession>
<dbReference type="Proteomes" id="UP000748752">
    <property type="component" value="Unassembled WGS sequence"/>
</dbReference>
<keyword evidence="2" id="KW-0963">Cytoplasm</keyword>
<dbReference type="NCBIfam" id="TIGR00082">
    <property type="entry name" value="rbfA"/>
    <property type="match status" value="1"/>
</dbReference>
<evidence type="ECO:0000256" key="1">
    <source>
        <dbReference type="ARBA" id="ARBA00022517"/>
    </source>
</evidence>
<comment type="caution">
    <text evidence="3">The sequence shown here is derived from an EMBL/GenBank/DDBJ whole genome shotgun (WGS) entry which is preliminary data.</text>
</comment>
<comment type="similarity">
    <text evidence="2">Belongs to the RbfA family.</text>
</comment>
<dbReference type="PANTHER" id="PTHR33515:SF1">
    <property type="entry name" value="RIBOSOME-BINDING FACTOR A, CHLOROPLASTIC-RELATED"/>
    <property type="match status" value="1"/>
</dbReference>
<dbReference type="InterPro" id="IPR015946">
    <property type="entry name" value="KH_dom-like_a/b"/>
</dbReference>
<reference evidence="3 4" key="1">
    <citation type="journal article" date="2020" name="Microorganisms">
        <title>Osmotic Adaptation and Compatible Solute Biosynthesis of Phototrophic Bacteria as Revealed from Genome Analyses.</title>
        <authorList>
            <person name="Imhoff J.F."/>
            <person name="Rahn T."/>
            <person name="Kunzel S."/>
            <person name="Keller A."/>
            <person name="Neulinger S.C."/>
        </authorList>
    </citation>
    <scope>NUCLEOTIDE SEQUENCE [LARGE SCALE GENOMIC DNA]</scope>
    <source>
        <strain evidence="3 4">DSM 6210</strain>
    </source>
</reference>
<evidence type="ECO:0000256" key="2">
    <source>
        <dbReference type="HAMAP-Rule" id="MF_00003"/>
    </source>
</evidence>
<dbReference type="InterPro" id="IPR023799">
    <property type="entry name" value="RbfA_dom_sf"/>
</dbReference>
<keyword evidence="4" id="KW-1185">Reference proteome</keyword>
<dbReference type="EMBL" id="NRRV01000008">
    <property type="protein sequence ID" value="MBK1630131.1"/>
    <property type="molecule type" value="Genomic_DNA"/>
</dbReference>
<comment type="function">
    <text evidence="2">One of several proteins that assist in the late maturation steps of the functional core of the 30S ribosomal subunit. Associates with free 30S ribosomal subunits (but not with 30S subunits that are part of 70S ribosomes or polysomes). Required for efficient processing of 16S rRNA. May interact with the 5'-terminal helix region of 16S rRNA.</text>
</comment>
<organism evidence="3 4">
    <name type="scientific">Thiohalocapsa halophila</name>
    <dbReference type="NCBI Taxonomy" id="69359"/>
    <lineage>
        <taxon>Bacteria</taxon>
        <taxon>Pseudomonadati</taxon>
        <taxon>Pseudomonadota</taxon>
        <taxon>Gammaproteobacteria</taxon>
        <taxon>Chromatiales</taxon>
        <taxon>Chromatiaceae</taxon>
        <taxon>Thiohalocapsa</taxon>
    </lineage>
</organism>
<sequence length="124" mass="13784">MSEGARAERVGAELLRELATLLRTEVRDPRVGPVTLQEVRVSRDLAHAKVYFTCFPLDECGEAQEQVLNGSLAAFLRRALSQRVRLRSVPELRFVHDTSVRDGERLSALIDSVAPPREQGDGDS</sequence>
<dbReference type="RefSeq" id="WP_200234674.1">
    <property type="nucleotide sequence ID" value="NZ_NRRV01000008.1"/>
</dbReference>
<evidence type="ECO:0000313" key="3">
    <source>
        <dbReference type="EMBL" id="MBK1630131.1"/>
    </source>
</evidence>
<keyword evidence="1 2" id="KW-0690">Ribosome biogenesis</keyword>
<evidence type="ECO:0000313" key="4">
    <source>
        <dbReference type="Proteomes" id="UP000748752"/>
    </source>
</evidence>
<dbReference type="Gene3D" id="3.30.300.20">
    <property type="match status" value="1"/>
</dbReference>
<dbReference type="SUPFAM" id="SSF89919">
    <property type="entry name" value="Ribosome-binding factor A, RbfA"/>
    <property type="match status" value="1"/>
</dbReference>
<proteinExistence type="inferred from homology"/>
<protein>
    <recommendedName>
        <fullName evidence="2">Ribosome-binding factor A</fullName>
    </recommendedName>
</protein>
<gene>
    <name evidence="2" type="primary">rbfA</name>
    <name evidence="3" type="ORF">CKO31_05120</name>
</gene>
<dbReference type="PANTHER" id="PTHR33515">
    <property type="entry name" value="RIBOSOME-BINDING FACTOR A, CHLOROPLASTIC-RELATED"/>
    <property type="match status" value="1"/>
</dbReference>
<comment type="subcellular location">
    <subcellularLocation>
        <location evidence="2">Cytoplasm</location>
    </subcellularLocation>
</comment>
<dbReference type="PROSITE" id="PS01319">
    <property type="entry name" value="RBFA"/>
    <property type="match status" value="1"/>
</dbReference>
<dbReference type="InterPro" id="IPR020053">
    <property type="entry name" value="Ribosome-bd_factorA_CS"/>
</dbReference>
<dbReference type="HAMAP" id="MF_00003">
    <property type="entry name" value="RbfA"/>
    <property type="match status" value="1"/>
</dbReference>
<name>A0ABS1CFF9_9GAMM</name>
<comment type="subunit">
    <text evidence="2">Monomer. Binds 30S ribosomal subunits, but not 50S ribosomal subunits or 70S ribosomes.</text>
</comment>
<dbReference type="InterPro" id="IPR000238">
    <property type="entry name" value="RbfA"/>
</dbReference>